<dbReference type="InterPro" id="IPR001254">
    <property type="entry name" value="Trypsin_dom"/>
</dbReference>
<evidence type="ECO:0000313" key="5">
    <source>
        <dbReference type="WBParaSite" id="HPBE_0002144501-mRNA-1"/>
    </source>
</evidence>
<dbReference type="InterPro" id="IPR043504">
    <property type="entry name" value="Peptidase_S1_PA_chymotrypsin"/>
</dbReference>
<dbReference type="GO" id="GO:0004252">
    <property type="term" value="F:serine-type endopeptidase activity"/>
    <property type="evidence" value="ECO:0007669"/>
    <property type="project" value="InterPro"/>
</dbReference>
<evidence type="ECO:0000256" key="1">
    <source>
        <dbReference type="ARBA" id="ARBA00023157"/>
    </source>
</evidence>
<dbReference type="InterPro" id="IPR009003">
    <property type="entry name" value="Peptidase_S1_PA"/>
</dbReference>
<name>A0A183GG67_HELPZ</name>
<evidence type="ECO:0000259" key="3">
    <source>
        <dbReference type="Pfam" id="PF00089"/>
    </source>
</evidence>
<feature type="domain" description="Peptidase S1" evidence="3">
    <location>
        <begin position="12"/>
        <end position="148"/>
    </location>
</feature>
<evidence type="ECO:0000256" key="2">
    <source>
        <dbReference type="ARBA" id="ARBA00024195"/>
    </source>
</evidence>
<dbReference type="InterPro" id="IPR051487">
    <property type="entry name" value="Ser/Thr_Proteases_Immune/Dev"/>
</dbReference>
<keyword evidence="1" id="KW-1015">Disulfide bond</keyword>
<dbReference type="Pfam" id="PF00089">
    <property type="entry name" value="Trypsin"/>
    <property type="match status" value="1"/>
</dbReference>
<comment type="similarity">
    <text evidence="2">Belongs to the peptidase S1 family. CLIP subfamily.</text>
</comment>
<reference evidence="5" key="1">
    <citation type="submission" date="2019-09" db="UniProtKB">
        <authorList>
            <consortium name="WormBaseParasite"/>
        </authorList>
    </citation>
    <scope>IDENTIFICATION</scope>
</reference>
<accession>A0A183GG67</accession>
<keyword evidence="4" id="KW-1185">Reference proteome</keyword>
<dbReference type="Proteomes" id="UP000050761">
    <property type="component" value="Unassembled WGS sequence"/>
</dbReference>
<organism evidence="4 5">
    <name type="scientific">Heligmosomoides polygyrus</name>
    <name type="common">Parasitic roundworm</name>
    <dbReference type="NCBI Taxonomy" id="6339"/>
    <lineage>
        <taxon>Eukaryota</taxon>
        <taxon>Metazoa</taxon>
        <taxon>Ecdysozoa</taxon>
        <taxon>Nematoda</taxon>
        <taxon>Chromadorea</taxon>
        <taxon>Rhabditida</taxon>
        <taxon>Rhabditina</taxon>
        <taxon>Rhabditomorpha</taxon>
        <taxon>Strongyloidea</taxon>
        <taxon>Heligmosomidae</taxon>
        <taxon>Heligmosomoides</taxon>
    </lineage>
</organism>
<proteinExistence type="inferred from homology"/>
<dbReference type="AlphaFoldDB" id="A0A183GG67"/>
<dbReference type="PROSITE" id="PS00134">
    <property type="entry name" value="TRYPSIN_HIS"/>
    <property type="match status" value="1"/>
</dbReference>
<dbReference type="WBParaSite" id="HPBE_0002144501-mRNA-1">
    <property type="protein sequence ID" value="HPBE_0002144501-mRNA-1"/>
    <property type="gene ID" value="HPBE_0002144501"/>
</dbReference>
<evidence type="ECO:0000313" key="4">
    <source>
        <dbReference type="Proteomes" id="UP000050761"/>
    </source>
</evidence>
<dbReference type="SUPFAM" id="SSF50494">
    <property type="entry name" value="Trypsin-like serine proteases"/>
    <property type="match status" value="1"/>
</dbReference>
<dbReference type="PANTHER" id="PTHR24256">
    <property type="entry name" value="TRYPTASE-RELATED"/>
    <property type="match status" value="1"/>
</dbReference>
<dbReference type="Gene3D" id="2.40.10.10">
    <property type="entry name" value="Trypsin-like serine proteases"/>
    <property type="match status" value="1"/>
</dbReference>
<protein>
    <submittedName>
        <fullName evidence="5">Peptidase S1 domain-containing protein</fullName>
    </submittedName>
</protein>
<sequence>LRHPVHRGTSWVYISGEVFLCTGALISQRHVLTASHCVDGLGVNRAKAMEQCGIRRVDVNEIPTAKPSNTNVYIGNKCDPPSECQPAHPVKDIIRLEDICFAAPDIAILELEEDVSEDEAIPVCMPTDADLKMEPQLLLVGGGRDRACLSALLFFHGHL</sequence>
<dbReference type="GO" id="GO:0006508">
    <property type="term" value="P:proteolysis"/>
    <property type="evidence" value="ECO:0007669"/>
    <property type="project" value="InterPro"/>
</dbReference>
<dbReference type="InterPro" id="IPR018114">
    <property type="entry name" value="TRYPSIN_HIS"/>
</dbReference>